<dbReference type="EMBL" id="UINC01080181">
    <property type="protein sequence ID" value="SVC22881.1"/>
    <property type="molecule type" value="Genomic_DNA"/>
</dbReference>
<sequence>FRHRAIFTTVNYIDLEEKSHHNNMMQDGKFKGYAVYNADLVLYTIEKKHNLSNYKLLPNLATRMPGTLPPQRGTIEMIDALPHQPIGNRKQ</sequence>
<evidence type="ECO:0000313" key="1">
    <source>
        <dbReference type="EMBL" id="SVC22881.1"/>
    </source>
</evidence>
<name>A0A382KJK6_9ZZZZ</name>
<proteinExistence type="predicted"/>
<feature type="non-terminal residue" evidence="1">
    <location>
        <position position="1"/>
    </location>
</feature>
<gene>
    <name evidence="1" type="ORF">METZ01_LOCUS275735</name>
</gene>
<protein>
    <submittedName>
        <fullName evidence="1">Uncharacterized protein</fullName>
    </submittedName>
</protein>
<organism evidence="1">
    <name type="scientific">marine metagenome</name>
    <dbReference type="NCBI Taxonomy" id="408172"/>
    <lineage>
        <taxon>unclassified sequences</taxon>
        <taxon>metagenomes</taxon>
        <taxon>ecological metagenomes</taxon>
    </lineage>
</organism>
<dbReference type="AlphaFoldDB" id="A0A382KJK6"/>
<accession>A0A382KJK6</accession>
<reference evidence="1" key="1">
    <citation type="submission" date="2018-05" db="EMBL/GenBank/DDBJ databases">
        <authorList>
            <person name="Lanie J.A."/>
            <person name="Ng W.-L."/>
            <person name="Kazmierczak K.M."/>
            <person name="Andrzejewski T.M."/>
            <person name="Davidsen T.M."/>
            <person name="Wayne K.J."/>
            <person name="Tettelin H."/>
            <person name="Glass J.I."/>
            <person name="Rusch D."/>
            <person name="Podicherti R."/>
            <person name="Tsui H.-C.T."/>
            <person name="Winkler M.E."/>
        </authorList>
    </citation>
    <scope>NUCLEOTIDE SEQUENCE</scope>
</reference>